<evidence type="ECO:0000256" key="1">
    <source>
        <dbReference type="SAM" id="MobiDB-lite"/>
    </source>
</evidence>
<evidence type="ECO:0000313" key="2">
    <source>
        <dbReference type="EMBL" id="KAJ8897424.1"/>
    </source>
</evidence>
<name>A0ABQ9IL66_9NEOP</name>
<protein>
    <submittedName>
        <fullName evidence="2">Uncharacterized protein</fullName>
    </submittedName>
</protein>
<feature type="compositionally biased region" description="Polar residues" evidence="1">
    <location>
        <begin position="45"/>
        <end position="58"/>
    </location>
</feature>
<feature type="region of interest" description="Disordered" evidence="1">
    <location>
        <begin position="90"/>
        <end position="120"/>
    </location>
</feature>
<keyword evidence="3" id="KW-1185">Reference proteome</keyword>
<sequence>MNDNQFCSSLHSHLQPSCSSMKQRMRLLCCTTAQSTYSGEIPSYTAKSNRTRQQNGVTGQRHVGPPFASRRMSGDLLVSLAVQPIGNVSRRAVPSESETRPVARTSRSQSENGYATSKEPPCHFVSAIEGEKVGEDSSGRSLQIILISLPPSGFLHVAIVPDDAAGRRVFSGISRFLQPLNSGAAPYSPHFTLFGSQNLDFWRVRHARMYGCRGCHGDLGAANNCTLAFLLRQRHLRTKEPRYPNTVSSRSVDTWLRRDSNPGLRIPNVKPWTTLSSRLDSPYGTAYTARWEEGVFRCLGVGQNSRGPCGHNCLIATIPTRIVHLYGHETCFENIYYHRATSKLMKNCTRRRDSSQKLYTLLEASRTKAAEIIFHILRQCILLWISLNLNVTLTTRPCRCCNGPRWLSGVACSPPTKVIRTRSPAESLRIFACGNRSGRLYRSAGFLGDLPFPRPFHSHINHPQRLSRPR</sequence>
<evidence type="ECO:0000313" key="3">
    <source>
        <dbReference type="Proteomes" id="UP001159363"/>
    </source>
</evidence>
<accession>A0ABQ9IL66</accession>
<dbReference type="Proteomes" id="UP001159363">
    <property type="component" value="Chromosome 1"/>
</dbReference>
<reference evidence="2 3" key="1">
    <citation type="submission" date="2023-02" db="EMBL/GenBank/DDBJ databases">
        <title>LHISI_Scaffold_Assembly.</title>
        <authorList>
            <person name="Stuart O.P."/>
            <person name="Cleave R."/>
            <person name="Magrath M.J.L."/>
            <person name="Mikheyev A.S."/>
        </authorList>
    </citation>
    <scope>NUCLEOTIDE SEQUENCE [LARGE SCALE GENOMIC DNA]</scope>
    <source>
        <strain evidence="2">Daus_M_001</strain>
        <tissue evidence="2">Leg muscle</tissue>
    </source>
</reference>
<organism evidence="2 3">
    <name type="scientific">Dryococelus australis</name>
    <dbReference type="NCBI Taxonomy" id="614101"/>
    <lineage>
        <taxon>Eukaryota</taxon>
        <taxon>Metazoa</taxon>
        <taxon>Ecdysozoa</taxon>
        <taxon>Arthropoda</taxon>
        <taxon>Hexapoda</taxon>
        <taxon>Insecta</taxon>
        <taxon>Pterygota</taxon>
        <taxon>Neoptera</taxon>
        <taxon>Polyneoptera</taxon>
        <taxon>Phasmatodea</taxon>
        <taxon>Verophasmatodea</taxon>
        <taxon>Anareolatae</taxon>
        <taxon>Phasmatidae</taxon>
        <taxon>Eurycanthinae</taxon>
        <taxon>Dryococelus</taxon>
    </lineage>
</organism>
<feature type="non-terminal residue" evidence="2">
    <location>
        <position position="470"/>
    </location>
</feature>
<feature type="region of interest" description="Disordered" evidence="1">
    <location>
        <begin position="41"/>
        <end position="67"/>
    </location>
</feature>
<comment type="caution">
    <text evidence="2">The sequence shown here is derived from an EMBL/GenBank/DDBJ whole genome shotgun (WGS) entry which is preliminary data.</text>
</comment>
<feature type="compositionally biased region" description="Polar residues" evidence="1">
    <location>
        <begin position="105"/>
        <end position="115"/>
    </location>
</feature>
<gene>
    <name evidence="2" type="ORF">PR048_002770</name>
</gene>
<proteinExistence type="predicted"/>
<dbReference type="EMBL" id="JARBHB010000001">
    <property type="protein sequence ID" value="KAJ8897424.1"/>
    <property type="molecule type" value="Genomic_DNA"/>
</dbReference>